<name>A0A382BX42_9ZZZZ</name>
<reference evidence="1" key="1">
    <citation type="submission" date="2018-05" db="EMBL/GenBank/DDBJ databases">
        <authorList>
            <person name="Lanie J.A."/>
            <person name="Ng W.-L."/>
            <person name="Kazmierczak K.M."/>
            <person name="Andrzejewski T.M."/>
            <person name="Davidsen T.M."/>
            <person name="Wayne K.J."/>
            <person name="Tettelin H."/>
            <person name="Glass J.I."/>
            <person name="Rusch D."/>
            <person name="Podicherti R."/>
            <person name="Tsui H.-C.T."/>
            <person name="Winkler M.E."/>
        </authorList>
    </citation>
    <scope>NUCLEOTIDE SEQUENCE</scope>
</reference>
<accession>A0A382BX42</accession>
<organism evidence="1">
    <name type="scientific">marine metagenome</name>
    <dbReference type="NCBI Taxonomy" id="408172"/>
    <lineage>
        <taxon>unclassified sequences</taxon>
        <taxon>metagenomes</taxon>
        <taxon>ecological metagenomes</taxon>
    </lineage>
</organism>
<proteinExistence type="predicted"/>
<dbReference type="EMBL" id="UINC01031672">
    <property type="protein sequence ID" value="SVB18092.1"/>
    <property type="molecule type" value="Genomic_DNA"/>
</dbReference>
<gene>
    <name evidence="1" type="ORF">METZ01_LOCUS170946</name>
</gene>
<sequence length="238" mass="26508">NSVFSSRGTTVVRTGRTSLVIVPPDGKIPYSEEGLEQVAKEVTYRKALFASDLRTVVDMAKGPEDRPNDRCLGFTLPCTANYCAFSRIVQNPGSVSMYYEAGHTGGGYRTIPLDGRPHLPSHIRQWYGDSVGHWESDTLVVDTTNFTDRRSVEGTSTPIGFRGTGEEFHLIERFTRVDSDMILYQATIENPTMYSQPWTIEMPWIQSEESKNQIFESACHEGNYGLAGILAGARALEQ</sequence>
<dbReference type="AlphaFoldDB" id="A0A382BX42"/>
<evidence type="ECO:0000313" key="1">
    <source>
        <dbReference type="EMBL" id="SVB18092.1"/>
    </source>
</evidence>
<protein>
    <submittedName>
        <fullName evidence="1">Uncharacterized protein</fullName>
    </submittedName>
</protein>
<feature type="non-terminal residue" evidence="1">
    <location>
        <position position="1"/>
    </location>
</feature>